<reference evidence="1" key="1">
    <citation type="submission" date="2009-12" db="EMBL/GenBank/DDBJ databases">
        <authorList>
            <person name="Weinstock G."/>
            <person name="Sodergren E."/>
            <person name="Clifton S."/>
            <person name="Fulton L."/>
            <person name="Fulton B."/>
            <person name="Courtney L."/>
            <person name="Fronick C."/>
            <person name="Harrison M."/>
            <person name="Strong C."/>
            <person name="Farmer C."/>
            <person name="Delahaunty K."/>
            <person name="Markovic C."/>
            <person name="Hall O."/>
            <person name="Minx P."/>
            <person name="Tomlinson C."/>
            <person name="Mitreva M."/>
            <person name="Nelson J."/>
            <person name="Hou S."/>
            <person name="Wollam A."/>
            <person name="Pepin K.H."/>
            <person name="Johnson M."/>
            <person name="Bhonagiri V."/>
            <person name="Nash W.E."/>
            <person name="Warren W."/>
            <person name="Chinwalla A."/>
            <person name="Mardis E.R."/>
            <person name="Wilson R.K."/>
        </authorList>
    </citation>
    <scope>NUCLEOTIDE SEQUENCE [LARGE SCALE GENOMIC DNA]</scope>
    <source>
        <strain evidence="1">DSM 15176</strain>
    </source>
</reference>
<dbReference type="InterPro" id="IPR024060">
    <property type="entry name" value="Ureidoglycolate_lyase_dom_sf"/>
</dbReference>
<proteinExistence type="predicted"/>
<dbReference type="eggNOG" id="ENOG502ZCEZ">
    <property type="taxonomic scope" value="Bacteria"/>
</dbReference>
<name>D1PSF3_9FIRM</name>
<dbReference type="SUPFAM" id="SSF51182">
    <property type="entry name" value="RmlC-like cupins"/>
    <property type="match status" value="1"/>
</dbReference>
<dbReference type="Proteomes" id="UP000003438">
    <property type="component" value="Unassembled WGS sequence"/>
</dbReference>
<evidence type="ECO:0008006" key="3">
    <source>
        <dbReference type="Google" id="ProtNLM"/>
    </source>
</evidence>
<dbReference type="RefSeq" id="WP_007048681.1">
    <property type="nucleotide sequence ID" value="NZ_GG704772.1"/>
</dbReference>
<dbReference type="InterPro" id="IPR011051">
    <property type="entry name" value="RmlC_Cupin_sf"/>
</dbReference>
<sequence>MKIQSVFDAAFAPYGKVLAGYDTAALVQTLQSVTPVPAGVEYVPSQPELEQLPIAAQFSANGYGGMPVQLGWCNGHNTKLNCLEYHRDSELNIGAQDFILLLAKEDDVVDGKLDTAKVQAFRVPAGVVVEVYATTLHYAPCSASTGAGFQVVVVLPRGTNGPKPDITPLNDEDKTLWACNKWLLAHPESDEAGQGAVQALTGENIDIASLL</sequence>
<dbReference type="OrthoDB" id="358393at2"/>
<comment type="caution">
    <text evidence="1">The sequence shown here is derived from an EMBL/GenBank/DDBJ whole genome shotgun (WGS) entry which is preliminary data.</text>
</comment>
<dbReference type="EMBL" id="ACBY02000073">
    <property type="protein sequence ID" value="EFB74372.1"/>
    <property type="molecule type" value="Genomic_DNA"/>
</dbReference>
<accession>D1PSF3</accession>
<dbReference type="HOGENOM" id="CLU_1330429_0_0_9"/>
<evidence type="ECO:0000313" key="1">
    <source>
        <dbReference type="EMBL" id="EFB74372.1"/>
    </source>
</evidence>
<organism evidence="1 2">
    <name type="scientific">Subdoligranulum variabile DSM 15176</name>
    <dbReference type="NCBI Taxonomy" id="411471"/>
    <lineage>
        <taxon>Bacteria</taxon>
        <taxon>Bacillati</taxon>
        <taxon>Bacillota</taxon>
        <taxon>Clostridia</taxon>
        <taxon>Eubacteriales</taxon>
        <taxon>Oscillospiraceae</taxon>
        <taxon>Subdoligranulum</taxon>
    </lineage>
</organism>
<dbReference type="GO" id="GO:0004848">
    <property type="term" value="F:ureidoglycolate hydrolase activity"/>
    <property type="evidence" value="ECO:0007669"/>
    <property type="project" value="InterPro"/>
</dbReference>
<dbReference type="Gene3D" id="2.60.120.480">
    <property type="entry name" value="Ureidoglycolate hydrolase"/>
    <property type="match status" value="1"/>
</dbReference>
<dbReference type="InterPro" id="IPR032358">
    <property type="entry name" value="DUF4867"/>
</dbReference>
<dbReference type="Pfam" id="PF16161">
    <property type="entry name" value="DUF4867"/>
    <property type="match status" value="1"/>
</dbReference>
<dbReference type="STRING" id="411471.SUBVAR_07336"/>
<protein>
    <recommendedName>
        <fullName evidence="3">DUF4867 domain-containing protein</fullName>
    </recommendedName>
</protein>
<dbReference type="AlphaFoldDB" id="D1PSF3"/>
<keyword evidence="2" id="KW-1185">Reference proteome</keyword>
<gene>
    <name evidence="1" type="ORF">SUBVAR_07336</name>
</gene>
<evidence type="ECO:0000313" key="2">
    <source>
        <dbReference type="Proteomes" id="UP000003438"/>
    </source>
</evidence>